<dbReference type="GO" id="GO:0000470">
    <property type="term" value="P:maturation of LSU-rRNA"/>
    <property type="evidence" value="ECO:0007669"/>
    <property type="project" value="TreeGrafter"/>
</dbReference>
<dbReference type="PANTHER" id="PTHR15002:SF0">
    <property type="entry name" value="RIBOSOMAL BIOGENESIS PROTEIN LAS1L"/>
    <property type="match status" value="1"/>
</dbReference>
<feature type="region of interest" description="Disordered" evidence="1">
    <location>
        <begin position="584"/>
        <end position="603"/>
    </location>
</feature>
<dbReference type="AlphaFoldDB" id="A0A443N0G2"/>
<dbReference type="EMBL" id="QPKB01000001">
    <property type="protein sequence ID" value="RWR71960.1"/>
    <property type="molecule type" value="Genomic_DNA"/>
</dbReference>
<gene>
    <name evidence="2" type="ORF">CKAN_00014800</name>
</gene>
<dbReference type="GO" id="GO:0000460">
    <property type="term" value="P:maturation of 5.8S rRNA"/>
    <property type="evidence" value="ECO:0007669"/>
    <property type="project" value="TreeGrafter"/>
</dbReference>
<dbReference type="OrthoDB" id="10263222at2759"/>
<evidence type="ECO:0000313" key="2">
    <source>
        <dbReference type="EMBL" id="RWR71960.1"/>
    </source>
</evidence>
<protein>
    <submittedName>
        <fullName evidence="2">Pre-rRNA-processing protein las1 isoform X1</fullName>
    </submittedName>
</protein>
<accession>A0A443N0G2</accession>
<sequence length="638" mass="71102">MAEEAAGEFQQQKKLSCKLVPWLTWEEWNFVRESLFSSSPDSVSVALRRISAWRARGPLPLEIEVTTAFIEIQQKDPIFRDGPANDTLNSDGMLAMLYCMAIIRLVNGFLDKSCKEAKVSISQAAEAIGIPRILVDIRHESSHRGLPSLPLVRSASLKALDWLKSSYWEPQRNLIPNVRKETESRMHKMALYLNAKKLQERDSSQNKRKRAKPSKLLFGCNRPLPLTTRVIRCSNSRGLSSKGLKKQSSLLGSLIRLYSVFPSEVVAVLLEFPMKAFDSLDRVEVVKRSVDSQAEINPSDSKSFQCTVDDWKAIITKLASEEPALLLTILEQVLVMIETREAMRFEMGEFHLPSAQYRAEIRQIEHLSSLLPWLLRNMIEAKDSGSMQSVNSCHSDAIPKDMLSTLLKKCLLFLTPGNTHLLDSALLIAKLMGKNSLAERLNKLPMQNAPNPDQTIEDSTDDLERALHQQQDSINQAAKKLEFLISCRRKGKTVMTEATDDGLEGKKWTVAKSWNKCPIGMLPRTLGSSGVLPVLETANGQLLENKTPAENKECCKCSGKREPSCNLEAEENLSAVKKMRVTVDDGSELPDSQDGSTLAPRDGSILAPVKGQLMIGGVWKKVGEEELVAIESGVRILV</sequence>
<dbReference type="PANTHER" id="PTHR15002">
    <property type="entry name" value="RIBOSOMAL BIOGENESIS PROTEIN LAS1L"/>
    <property type="match status" value="1"/>
</dbReference>
<dbReference type="GO" id="GO:0004519">
    <property type="term" value="F:endonuclease activity"/>
    <property type="evidence" value="ECO:0007669"/>
    <property type="project" value="InterPro"/>
</dbReference>
<dbReference type="Proteomes" id="UP000283530">
    <property type="component" value="Unassembled WGS sequence"/>
</dbReference>
<dbReference type="InterPro" id="IPR007174">
    <property type="entry name" value="Las1"/>
</dbReference>
<evidence type="ECO:0000256" key="1">
    <source>
        <dbReference type="SAM" id="MobiDB-lite"/>
    </source>
</evidence>
<dbReference type="Pfam" id="PF04031">
    <property type="entry name" value="Las1"/>
    <property type="match status" value="1"/>
</dbReference>
<organism evidence="2 3">
    <name type="scientific">Cinnamomum micranthum f. kanehirae</name>
    <dbReference type="NCBI Taxonomy" id="337451"/>
    <lineage>
        <taxon>Eukaryota</taxon>
        <taxon>Viridiplantae</taxon>
        <taxon>Streptophyta</taxon>
        <taxon>Embryophyta</taxon>
        <taxon>Tracheophyta</taxon>
        <taxon>Spermatophyta</taxon>
        <taxon>Magnoliopsida</taxon>
        <taxon>Magnoliidae</taxon>
        <taxon>Laurales</taxon>
        <taxon>Lauraceae</taxon>
        <taxon>Cinnamomum</taxon>
    </lineage>
</organism>
<proteinExistence type="predicted"/>
<dbReference type="GO" id="GO:0030687">
    <property type="term" value="C:preribosome, large subunit precursor"/>
    <property type="evidence" value="ECO:0007669"/>
    <property type="project" value="TreeGrafter"/>
</dbReference>
<evidence type="ECO:0000313" key="3">
    <source>
        <dbReference type="Proteomes" id="UP000283530"/>
    </source>
</evidence>
<comment type="caution">
    <text evidence="2">The sequence shown here is derived from an EMBL/GenBank/DDBJ whole genome shotgun (WGS) entry which is preliminary data.</text>
</comment>
<name>A0A443N0G2_9MAGN</name>
<keyword evidence="3" id="KW-1185">Reference proteome</keyword>
<reference evidence="2 3" key="1">
    <citation type="journal article" date="2019" name="Nat. Plants">
        <title>Stout camphor tree genome fills gaps in understanding of flowering plant genome evolution.</title>
        <authorList>
            <person name="Chaw S.M."/>
            <person name="Liu Y.C."/>
            <person name="Wu Y.W."/>
            <person name="Wang H.Y."/>
            <person name="Lin C.I."/>
            <person name="Wu C.S."/>
            <person name="Ke H.M."/>
            <person name="Chang L.Y."/>
            <person name="Hsu C.Y."/>
            <person name="Yang H.T."/>
            <person name="Sudianto E."/>
            <person name="Hsu M.H."/>
            <person name="Wu K.P."/>
            <person name="Wang L.N."/>
            <person name="Leebens-Mack J.H."/>
            <person name="Tsai I.J."/>
        </authorList>
    </citation>
    <scope>NUCLEOTIDE SEQUENCE [LARGE SCALE GENOMIC DNA]</scope>
    <source>
        <strain evidence="3">cv. Chaw 1501</strain>
        <tissue evidence="2">Young leaves</tissue>
    </source>
</reference>
<dbReference type="STRING" id="337451.A0A443N0G2"/>
<dbReference type="GO" id="GO:0090730">
    <property type="term" value="C:Las1 complex"/>
    <property type="evidence" value="ECO:0007669"/>
    <property type="project" value="InterPro"/>
</dbReference>